<evidence type="ECO:0000256" key="2">
    <source>
        <dbReference type="ARBA" id="ARBA00005450"/>
    </source>
</evidence>
<dbReference type="PANTHER" id="PTHR11564">
    <property type="entry name" value="SIGNAL RECOGNITION PARTICLE 54K PROTEIN SRP54"/>
    <property type="match status" value="1"/>
</dbReference>
<dbReference type="SUPFAM" id="SSF52540">
    <property type="entry name" value="P-loop containing nucleoside triphosphate hydrolases"/>
    <property type="match status" value="1"/>
</dbReference>
<dbReference type="EC" id="3.6.5.4" evidence="10"/>
<feature type="domain" description="SRP54-type proteins GTP-binding" evidence="11">
    <location>
        <begin position="270"/>
        <end position="283"/>
    </location>
</feature>
<dbReference type="Gene3D" id="1.20.120.140">
    <property type="entry name" value="Signal recognition particle SRP54, nucleotide-binding domain"/>
    <property type="match status" value="1"/>
</dbReference>
<accession>A0ABU5NDY3</accession>
<comment type="catalytic activity">
    <reaction evidence="9 10">
        <text>GTP + H2O = GDP + phosphate + H(+)</text>
        <dbReference type="Rhea" id="RHEA:19669"/>
        <dbReference type="ChEBI" id="CHEBI:15377"/>
        <dbReference type="ChEBI" id="CHEBI:15378"/>
        <dbReference type="ChEBI" id="CHEBI:37565"/>
        <dbReference type="ChEBI" id="CHEBI:43474"/>
        <dbReference type="ChEBI" id="CHEBI:58189"/>
        <dbReference type="EC" id="3.6.5.4"/>
    </reaction>
</comment>
<evidence type="ECO:0000256" key="9">
    <source>
        <dbReference type="ARBA" id="ARBA00048027"/>
    </source>
</evidence>
<dbReference type="PANTHER" id="PTHR11564:SF5">
    <property type="entry name" value="SIGNAL RECOGNITION PARTICLE SUBUNIT SRP54"/>
    <property type="match status" value="1"/>
</dbReference>
<feature type="binding site" evidence="10">
    <location>
        <begin position="191"/>
        <end position="195"/>
    </location>
    <ligand>
        <name>GTP</name>
        <dbReference type="ChEBI" id="CHEBI:37565"/>
    </ligand>
</feature>
<evidence type="ECO:0000313" key="13">
    <source>
        <dbReference type="Proteomes" id="UP001291687"/>
    </source>
</evidence>
<comment type="subunit">
    <text evidence="10">Part of the signal recognition particle protein translocation system, which is composed of SRP and FtsY. SRP is a ribonucleoprotein composed of Ffh and a 4.5S RNA molecule.</text>
</comment>
<organism evidence="12 13">
    <name type="scientific">Candidatus Megaera venefica</name>
    <dbReference type="NCBI Taxonomy" id="2055910"/>
    <lineage>
        <taxon>Bacteria</taxon>
        <taxon>Pseudomonadati</taxon>
        <taxon>Pseudomonadota</taxon>
        <taxon>Alphaproteobacteria</taxon>
        <taxon>Rickettsiales</taxon>
        <taxon>Rickettsiaceae</taxon>
        <taxon>Candidatus Megaera</taxon>
    </lineage>
</organism>
<dbReference type="InterPro" id="IPR042101">
    <property type="entry name" value="SRP54_N_sf"/>
</dbReference>
<dbReference type="PROSITE" id="PS00300">
    <property type="entry name" value="SRP54"/>
    <property type="match status" value="1"/>
</dbReference>
<dbReference type="NCBIfam" id="TIGR00959">
    <property type="entry name" value="ffh"/>
    <property type="match status" value="1"/>
</dbReference>
<keyword evidence="4 10" id="KW-0378">Hydrolase</keyword>
<sequence>MFQTLTQNLTKIFDKIKGRGALTEDQIDSAMRDIRVALLEADVALPVVREFIAKVKERAKGQEVIKSVSPAQMVIKIINDEMISLLSPTDSEAKLNLNSSPPVNILVVGLQGSGKTTASAKLALKLKKQNKNVLLVSLDTYRPAAQDQLAILAKDIGADSLEIIKDQQPLEITHRALKESKLSGYDVVIYDSAGRLHIDDAMIAEVASIKKIINPTETLLVIDSMIGQDSVTVASAFQEKLSISGIILSRIDGDSRGGAALSVRYVTGKPIKFLSTGEKPSDFEEFDAKRIASRILDMGDILSFVEKAASVIDQKEASIAAARFKKGKFDLDDYIAQIKMIKKLGGMSSMLSMIPGISKLTNKMGDVGVGDKILVHQEAIVLSMTKKERKNPSLLNASRRKRVALGSGTTVPQVNVLLKQFIQISTMMKKASKMDQKSLMRSGIGKLFS</sequence>
<dbReference type="SMART" id="SM00962">
    <property type="entry name" value="SRP54"/>
    <property type="match status" value="1"/>
</dbReference>
<name>A0ABU5NDY3_9RICK</name>
<feature type="binding site" evidence="10">
    <location>
        <begin position="249"/>
        <end position="252"/>
    </location>
    <ligand>
        <name>GTP</name>
        <dbReference type="ChEBI" id="CHEBI:37565"/>
    </ligand>
</feature>
<dbReference type="RefSeq" id="WP_322777265.1">
    <property type="nucleotide sequence ID" value="NZ_JARJFB010000122.1"/>
</dbReference>
<keyword evidence="7 10" id="KW-0733">Signal recognition particle</keyword>
<dbReference type="InterPro" id="IPR004780">
    <property type="entry name" value="SRP"/>
</dbReference>
<comment type="function">
    <text evidence="10">Involved in targeting and insertion of nascent membrane proteins into the cytoplasmic membrane. Binds to the hydrophobic signal sequence of the ribosome-nascent chain (RNC) as it emerges from the ribosomes. The SRP-RNC complex is then targeted to the cytoplasmic membrane where it interacts with the SRP receptor FtsY. Interaction with FtsY leads to the transfer of the RNC complex to the Sec translocase for insertion into the membrane, the hydrolysis of GTP by both Ffh and FtsY, and the dissociation of the SRP-FtsY complex into the individual components.</text>
</comment>
<dbReference type="InterPro" id="IPR013822">
    <property type="entry name" value="Signal_recog_particl_SRP54_hlx"/>
</dbReference>
<dbReference type="SUPFAM" id="SSF47446">
    <property type="entry name" value="Signal peptide-binding domain"/>
    <property type="match status" value="1"/>
</dbReference>
<dbReference type="EMBL" id="JARJFB010000122">
    <property type="protein sequence ID" value="MEA0971363.1"/>
    <property type="molecule type" value="Genomic_DNA"/>
</dbReference>
<dbReference type="Proteomes" id="UP001291687">
    <property type="component" value="Unassembled WGS sequence"/>
</dbReference>
<dbReference type="SMART" id="SM00963">
    <property type="entry name" value="SRP54_N"/>
    <property type="match status" value="1"/>
</dbReference>
<dbReference type="Gene3D" id="1.10.260.30">
    <property type="entry name" value="Signal recognition particle, SRP54 subunit, M-domain"/>
    <property type="match status" value="1"/>
</dbReference>
<dbReference type="InterPro" id="IPR000897">
    <property type="entry name" value="SRP54_GTPase_dom"/>
</dbReference>
<comment type="similarity">
    <text evidence="2 10">Belongs to the GTP-binding SRP family. SRP54 subfamily.</text>
</comment>
<dbReference type="Pfam" id="PF02978">
    <property type="entry name" value="SRP_SPB"/>
    <property type="match status" value="1"/>
</dbReference>
<proteinExistence type="inferred from homology"/>
<comment type="domain">
    <text evidence="10">Composed of three domains: the N-terminal N domain, which is responsible for interactions with the ribosome, the central G domain, which binds GTP, and the C-terminal M domain, which binds the RNA and the signal sequence of the RNC.</text>
</comment>
<evidence type="ECO:0000256" key="8">
    <source>
        <dbReference type="ARBA" id="ARBA00023274"/>
    </source>
</evidence>
<evidence type="ECO:0000256" key="3">
    <source>
        <dbReference type="ARBA" id="ARBA00022741"/>
    </source>
</evidence>
<dbReference type="InterPro" id="IPR036891">
    <property type="entry name" value="Signal_recog_part_SRP54_M_sf"/>
</dbReference>
<keyword evidence="10" id="KW-0963">Cytoplasm</keyword>
<dbReference type="Pfam" id="PF00448">
    <property type="entry name" value="SRP54"/>
    <property type="match status" value="1"/>
</dbReference>
<dbReference type="CDD" id="cd18539">
    <property type="entry name" value="SRP_G"/>
    <property type="match status" value="1"/>
</dbReference>
<dbReference type="InterPro" id="IPR004125">
    <property type="entry name" value="Signal_recog_particle_SRP54_M"/>
</dbReference>
<dbReference type="Pfam" id="PF02881">
    <property type="entry name" value="SRP54_N"/>
    <property type="match status" value="1"/>
</dbReference>
<evidence type="ECO:0000256" key="6">
    <source>
        <dbReference type="ARBA" id="ARBA00023134"/>
    </source>
</evidence>
<evidence type="ECO:0000256" key="4">
    <source>
        <dbReference type="ARBA" id="ARBA00022801"/>
    </source>
</evidence>
<keyword evidence="13" id="KW-1185">Reference proteome</keyword>
<protein>
    <recommendedName>
        <fullName evidence="10">Signal recognition particle protein</fullName>
        <ecNumber evidence="10">3.6.5.4</ecNumber>
    </recommendedName>
    <alternativeName>
        <fullName evidence="10">Fifty-four homolog</fullName>
    </alternativeName>
</protein>
<dbReference type="SMART" id="SM00382">
    <property type="entry name" value="AAA"/>
    <property type="match status" value="1"/>
</dbReference>
<evidence type="ECO:0000313" key="12">
    <source>
        <dbReference type="EMBL" id="MEA0971363.1"/>
    </source>
</evidence>
<dbReference type="HAMAP" id="MF_00306">
    <property type="entry name" value="SRP54"/>
    <property type="match status" value="1"/>
</dbReference>
<keyword evidence="3 10" id="KW-0547">Nucleotide-binding</keyword>
<evidence type="ECO:0000256" key="7">
    <source>
        <dbReference type="ARBA" id="ARBA00023135"/>
    </source>
</evidence>
<comment type="subcellular location">
    <subcellularLocation>
        <location evidence="1">Cell inner membrane</location>
        <topology evidence="1">Peripheral membrane protein</topology>
        <orientation evidence="1">Cytoplasmic side</orientation>
    </subcellularLocation>
    <subcellularLocation>
        <location evidence="10">Cytoplasm</location>
    </subcellularLocation>
    <text evidence="10">The SRP-RNC complex is targeted to the cytoplasmic membrane.</text>
</comment>
<dbReference type="Gene3D" id="3.40.50.300">
    <property type="entry name" value="P-loop containing nucleotide triphosphate hydrolases"/>
    <property type="match status" value="1"/>
</dbReference>
<feature type="binding site" evidence="10">
    <location>
        <begin position="109"/>
        <end position="116"/>
    </location>
    <ligand>
        <name>GTP</name>
        <dbReference type="ChEBI" id="CHEBI:37565"/>
    </ligand>
</feature>
<comment type="caution">
    <text evidence="12">The sequence shown here is derived from an EMBL/GenBank/DDBJ whole genome shotgun (WGS) entry which is preliminary data.</text>
</comment>
<dbReference type="InterPro" id="IPR027417">
    <property type="entry name" value="P-loop_NTPase"/>
</dbReference>
<gene>
    <name evidence="10" type="primary">ffh</name>
    <name evidence="12" type="ORF">Megvenef_01340</name>
</gene>
<dbReference type="InterPro" id="IPR022941">
    <property type="entry name" value="SRP54"/>
</dbReference>
<keyword evidence="8 10" id="KW-0687">Ribonucleoprotein</keyword>
<reference evidence="12 13" key="1">
    <citation type="submission" date="2023-03" db="EMBL/GenBank/DDBJ databases">
        <title>Host association and intracellularity evolved multiple times independently in the Rickettsiales.</title>
        <authorList>
            <person name="Castelli M."/>
            <person name="Nardi T."/>
            <person name="Gammuto L."/>
            <person name="Bellinzona G."/>
            <person name="Sabaneyeva E."/>
            <person name="Potekhin A."/>
            <person name="Serra V."/>
            <person name="Petroni G."/>
            <person name="Sassera D."/>
        </authorList>
    </citation>
    <scope>NUCLEOTIDE SEQUENCE [LARGE SCALE GENOMIC DNA]</scope>
    <source>
        <strain evidence="12 13">Sr 2-6</strain>
    </source>
</reference>
<keyword evidence="5 10" id="KW-0694">RNA-binding</keyword>
<dbReference type="InterPro" id="IPR003593">
    <property type="entry name" value="AAA+_ATPase"/>
</dbReference>
<evidence type="ECO:0000256" key="10">
    <source>
        <dbReference type="HAMAP-Rule" id="MF_00306"/>
    </source>
</evidence>
<keyword evidence="6 10" id="KW-0342">GTP-binding</keyword>
<evidence type="ECO:0000259" key="11">
    <source>
        <dbReference type="PROSITE" id="PS00300"/>
    </source>
</evidence>
<evidence type="ECO:0000256" key="1">
    <source>
        <dbReference type="ARBA" id="ARBA00004515"/>
    </source>
</evidence>
<evidence type="ECO:0000256" key="5">
    <source>
        <dbReference type="ARBA" id="ARBA00022884"/>
    </source>
</evidence>